<keyword evidence="4" id="KW-0732">Signal</keyword>
<evidence type="ECO:0000256" key="4">
    <source>
        <dbReference type="ARBA" id="ARBA00022729"/>
    </source>
</evidence>
<dbReference type="Pfam" id="PF03150">
    <property type="entry name" value="CCP_MauG"/>
    <property type="match status" value="1"/>
</dbReference>
<dbReference type="PANTHER" id="PTHR30600">
    <property type="entry name" value="CYTOCHROME C PEROXIDASE-RELATED"/>
    <property type="match status" value="1"/>
</dbReference>
<reference evidence="10" key="1">
    <citation type="journal article" date="2019" name="PLoS Negl. Trop. Dis.">
        <title>Revisiting the worldwide diversity of Leptospira species in the environment.</title>
        <authorList>
            <person name="Vincent A.T."/>
            <person name="Schiettekatte O."/>
            <person name="Bourhy P."/>
            <person name="Veyrier F.J."/>
            <person name="Picardeau M."/>
        </authorList>
    </citation>
    <scope>NUCLEOTIDE SEQUENCE [LARGE SCALE GENOMIC DNA]</scope>
    <source>
        <strain evidence="10">201601955</strain>
    </source>
</reference>
<accession>A0ABY2NUV4</accession>
<comment type="subcellular location">
    <subcellularLocation>
        <location evidence="1">Cell envelope</location>
    </subcellularLocation>
</comment>
<organism evidence="9 10">
    <name type="scientific">Leptospira vanthielii</name>
    <dbReference type="NCBI Taxonomy" id="293085"/>
    <lineage>
        <taxon>Bacteria</taxon>
        <taxon>Pseudomonadati</taxon>
        <taxon>Spirochaetota</taxon>
        <taxon>Spirochaetia</taxon>
        <taxon>Leptospirales</taxon>
        <taxon>Leptospiraceae</taxon>
        <taxon>Leptospira</taxon>
    </lineage>
</organism>
<dbReference type="InterPro" id="IPR004852">
    <property type="entry name" value="Di-haem_cyt_c_peroxidsae"/>
</dbReference>
<feature type="domain" description="Cytochrome c" evidence="8">
    <location>
        <begin position="251"/>
        <end position="380"/>
    </location>
</feature>
<evidence type="ECO:0000256" key="6">
    <source>
        <dbReference type="ARBA" id="ARBA00023004"/>
    </source>
</evidence>
<evidence type="ECO:0000313" key="10">
    <source>
        <dbReference type="Proteomes" id="UP000298112"/>
    </source>
</evidence>
<keyword evidence="9" id="KW-0575">Peroxidase</keyword>
<name>A0ABY2NUV4_9LEPT</name>
<comment type="caution">
    <text evidence="9">The sequence shown here is derived from an EMBL/GenBank/DDBJ whole genome shotgun (WGS) entry which is preliminary data.</text>
</comment>
<dbReference type="InterPro" id="IPR009056">
    <property type="entry name" value="Cyt_c-like_dom"/>
</dbReference>
<protein>
    <submittedName>
        <fullName evidence="9">Cytochrome-c peroxidase</fullName>
    </submittedName>
</protein>
<dbReference type="SUPFAM" id="SSF46626">
    <property type="entry name" value="Cytochrome c"/>
    <property type="match status" value="2"/>
</dbReference>
<proteinExistence type="predicted"/>
<evidence type="ECO:0000256" key="2">
    <source>
        <dbReference type="ARBA" id="ARBA00022617"/>
    </source>
</evidence>
<keyword evidence="2 7" id="KW-0349">Heme</keyword>
<sequence length="413" mass="46827">MKYRFYFGFFAVLFFICDCSRVEPRIIQELSEFEVLEPPSDFHLSSLCPNGWKQEKNFCVIDYRYVNSLEKNGGLGQTLPQPKLNPQVIDLGRYLFFDPILSGDKQLSCAHCHHPAYSLSDGRNQSMGKNGIGYGPTRKGGVLLKRSAPSLWNVVYMKNLFWEGRASNLEDQAEGPLYSPEEMGSSKEIVESRLNEIHFYQKMFRQAYGAKGNRITASLVIDAISSFERSLVSFSSRFDQWSTGKKEALSSEELLGYNVFRSFVARCAECHPPPMFTNNVFATIGVLDRTERDYGREIITGQELLRGSFRVPTLRNIAKTAPYMHSGNLETLEEVVNFYNEGGGRGNGAPSDLRIHWHVRKMGLNKNEISSLVSFLKTLNDETNMPKFPKSVPSGLPVALEFESYQHRSSIKK</sequence>
<dbReference type="PROSITE" id="PS51007">
    <property type="entry name" value="CYTC"/>
    <property type="match status" value="1"/>
</dbReference>
<dbReference type="InterPro" id="IPR051395">
    <property type="entry name" value="Cytochrome_c_Peroxidase/MauG"/>
</dbReference>
<dbReference type="Gene3D" id="1.10.760.10">
    <property type="entry name" value="Cytochrome c-like domain"/>
    <property type="match status" value="2"/>
</dbReference>
<dbReference type="EMBL" id="RQHF01000007">
    <property type="protein sequence ID" value="TGM61511.1"/>
    <property type="molecule type" value="Genomic_DNA"/>
</dbReference>
<dbReference type="Proteomes" id="UP000298112">
    <property type="component" value="Unassembled WGS sequence"/>
</dbReference>
<evidence type="ECO:0000256" key="3">
    <source>
        <dbReference type="ARBA" id="ARBA00022723"/>
    </source>
</evidence>
<keyword evidence="3 7" id="KW-0479">Metal-binding</keyword>
<evidence type="ECO:0000313" key="9">
    <source>
        <dbReference type="EMBL" id="TGM61511.1"/>
    </source>
</evidence>
<evidence type="ECO:0000259" key="8">
    <source>
        <dbReference type="PROSITE" id="PS51007"/>
    </source>
</evidence>
<evidence type="ECO:0000256" key="5">
    <source>
        <dbReference type="ARBA" id="ARBA00023002"/>
    </source>
</evidence>
<dbReference type="GO" id="GO:0004601">
    <property type="term" value="F:peroxidase activity"/>
    <property type="evidence" value="ECO:0007669"/>
    <property type="project" value="UniProtKB-KW"/>
</dbReference>
<dbReference type="PANTHER" id="PTHR30600:SF10">
    <property type="entry name" value="BLL6722 PROTEIN"/>
    <property type="match status" value="1"/>
</dbReference>
<evidence type="ECO:0000256" key="7">
    <source>
        <dbReference type="PROSITE-ProRule" id="PRU00433"/>
    </source>
</evidence>
<keyword evidence="5" id="KW-0560">Oxidoreductase</keyword>
<gene>
    <name evidence="9" type="ORF">EHQ95_01790</name>
</gene>
<evidence type="ECO:0000256" key="1">
    <source>
        <dbReference type="ARBA" id="ARBA00004196"/>
    </source>
</evidence>
<dbReference type="InterPro" id="IPR036909">
    <property type="entry name" value="Cyt_c-like_dom_sf"/>
</dbReference>
<keyword evidence="10" id="KW-1185">Reference proteome</keyword>
<keyword evidence="6 7" id="KW-0408">Iron</keyword>